<dbReference type="AlphaFoldDB" id="A0A4P1JTK1"/>
<name>A0A4P1JTK1_9CAUL</name>
<reference evidence="1 2" key="1">
    <citation type="submission" date="2019-04" db="EMBL/GenBank/DDBJ databases">
        <authorList>
            <consortium name="Pathogen Informatics"/>
        </authorList>
    </citation>
    <scope>NUCLEOTIDE SEQUENCE [LARGE SCALE GENOMIC DNA]</scope>
    <source>
        <strain evidence="1 2">NCTC9239</strain>
    </source>
</reference>
<proteinExistence type="predicted"/>
<protein>
    <submittedName>
        <fullName evidence="1">Uncharacterized protein</fullName>
    </submittedName>
</protein>
<dbReference type="KEGG" id="bvy:NCTC9239_00090"/>
<dbReference type="Proteomes" id="UP000309952">
    <property type="component" value="Chromosome"/>
</dbReference>
<gene>
    <name evidence="1" type="ORF">NCTC9239_00090</name>
</gene>
<evidence type="ECO:0000313" key="2">
    <source>
        <dbReference type="Proteomes" id="UP000309952"/>
    </source>
</evidence>
<accession>A0A4P1JTK1</accession>
<organism evidence="1 2">
    <name type="scientific">Brevundimonas vancanneytii</name>
    <dbReference type="NCBI Taxonomy" id="1325724"/>
    <lineage>
        <taxon>Bacteria</taxon>
        <taxon>Pseudomonadati</taxon>
        <taxon>Pseudomonadota</taxon>
        <taxon>Alphaproteobacteria</taxon>
        <taxon>Caulobacterales</taxon>
        <taxon>Caulobacteraceae</taxon>
        <taxon>Brevundimonas</taxon>
    </lineage>
</organism>
<evidence type="ECO:0000313" key="1">
    <source>
        <dbReference type="EMBL" id="VTO10653.1"/>
    </source>
</evidence>
<keyword evidence="2" id="KW-1185">Reference proteome</keyword>
<sequence length="89" mass="9703">MGHTPDPILKPKLAGWMFARSISVASAATALGCSRQTVRNISRPFGDAGRTVPHEALLARIVEWTNGEVTAADFYPPHLNRLLPQEARP</sequence>
<dbReference type="EMBL" id="LR588407">
    <property type="protein sequence ID" value="VTO10653.1"/>
    <property type="molecule type" value="Genomic_DNA"/>
</dbReference>